<gene>
    <name evidence="1" type="ORF">AVDCRST_MAG74-2724</name>
</gene>
<reference evidence="1" key="1">
    <citation type="submission" date="2020-02" db="EMBL/GenBank/DDBJ databases">
        <authorList>
            <person name="Meier V. D."/>
        </authorList>
    </citation>
    <scope>NUCLEOTIDE SEQUENCE</scope>
    <source>
        <strain evidence="1">AVDCRST_MAG74</strain>
    </source>
</reference>
<protein>
    <submittedName>
        <fullName evidence="1">Uncharacterized protein</fullName>
    </submittedName>
</protein>
<evidence type="ECO:0000313" key="1">
    <source>
        <dbReference type="EMBL" id="CAA9417508.1"/>
    </source>
</evidence>
<dbReference type="AlphaFoldDB" id="A0A6J4PJC5"/>
<name>A0A6J4PJC5_9BACT</name>
<accession>A0A6J4PJC5</accession>
<organism evidence="1">
    <name type="scientific">uncultured Pyrinomonadaceae bacterium</name>
    <dbReference type="NCBI Taxonomy" id="2283094"/>
    <lineage>
        <taxon>Bacteria</taxon>
        <taxon>Pseudomonadati</taxon>
        <taxon>Acidobacteriota</taxon>
        <taxon>Blastocatellia</taxon>
        <taxon>Blastocatellales</taxon>
        <taxon>Pyrinomonadaceae</taxon>
        <taxon>environmental samples</taxon>
    </lineage>
</organism>
<dbReference type="EMBL" id="CADCUR010000253">
    <property type="protein sequence ID" value="CAA9417508.1"/>
    <property type="molecule type" value="Genomic_DNA"/>
</dbReference>
<sequence length="53" mass="6232">MPCFRCEKSSQKKTFLLASVQEKNNELACKCRIRVFGVRIFRQATAKYEKAKF</sequence>
<proteinExistence type="predicted"/>